<dbReference type="InterPro" id="IPR000873">
    <property type="entry name" value="AMP-dep_synth/lig_dom"/>
</dbReference>
<feature type="domain" description="Carrier" evidence="4">
    <location>
        <begin position="927"/>
        <end position="1002"/>
    </location>
</feature>
<evidence type="ECO:0000256" key="2">
    <source>
        <dbReference type="ARBA" id="ARBA00022450"/>
    </source>
</evidence>
<protein>
    <submittedName>
        <fullName evidence="5">Non-ribosomal peptide synthetase</fullName>
    </submittedName>
</protein>
<dbReference type="EMBL" id="CP015515">
    <property type="protein sequence ID" value="AND15265.1"/>
    <property type="molecule type" value="Genomic_DNA"/>
</dbReference>
<dbReference type="PATRIC" id="fig|33888.3.peg.114"/>
<dbReference type="Gene3D" id="3.30.70.3290">
    <property type="match status" value="1"/>
</dbReference>
<dbReference type="PROSITE" id="PS50075">
    <property type="entry name" value="CARRIER"/>
    <property type="match status" value="1"/>
</dbReference>
<dbReference type="STRING" id="33888.A6122_0096"/>
<dbReference type="PROSITE" id="PS00455">
    <property type="entry name" value="AMP_BINDING"/>
    <property type="match status" value="1"/>
</dbReference>
<dbReference type="InterPro" id="IPR020806">
    <property type="entry name" value="PKS_PP-bd"/>
</dbReference>
<dbReference type="KEGG" id="rtn:A6122_0096"/>
<dbReference type="PANTHER" id="PTHR45527:SF1">
    <property type="entry name" value="FATTY ACID SYNTHASE"/>
    <property type="match status" value="1"/>
</dbReference>
<dbReference type="InterPro" id="IPR042099">
    <property type="entry name" value="ANL_N_sf"/>
</dbReference>
<dbReference type="Gene3D" id="3.30.300.30">
    <property type="match status" value="1"/>
</dbReference>
<dbReference type="Proteomes" id="UP000077071">
    <property type="component" value="Chromosome"/>
</dbReference>
<dbReference type="Pfam" id="PF13193">
    <property type="entry name" value="AMP-binding_C"/>
    <property type="match status" value="1"/>
</dbReference>
<evidence type="ECO:0000259" key="4">
    <source>
        <dbReference type="PROSITE" id="PS50075"/>
    </source>
</evidence>
<evidence type="ECO:0000313" key="5">
    <source>
        <dbReference type="EMBL" id="AND15265.1"/>
    </source>
</evidence>
<evidence type="ECO:0000256" key="3">
    <source>
        <dbReference type="ARBA" id="ARBA00022553"/>
    </source>
</evidence>
<dbReference type="InterPro" id="IPR045851">
    <property type="entry name" value="AMP-bd_C_sf"/>
</dbReference>
<dbReference type="InterPro" id="IPR036736">
    <property type="entry name" value="ACP-like_sf"/>
</dbReference>
<comment type="cofactor">
    <cofactor evidence="1">
        <name>pantetheine 4'-phosphate</name>
        <dbReference type="ChEBI" id="CHEBI:47942"/>
    </cofactor>
</comment>
<evidence type="ECO:0000313" key="6">
    <source>
        <dbReference type="Proteomes" id="UP000077071"/>
    </source>
</evidence>
<dbReference type="Gene3D" id="3.30.559.10">
    <property type="entry name" value="Chloramphenicol acetyltransferase-like domain"/>
    <property type="match status" value="1"/>
</dbReference>
<dbReference type="Pfam" id="PF00550">
    <property type="entry name" value="PP-binding"/>
    <property type="match status" value="1"/>
</dbReference>
<name>A0A169BRQ7_9MICO</name>
<dbReference type="GO" id="GO:0043041">
    <property type="term" value="P:amino acid activation for nonribosomal peptide biosynthetic process"/>
    <property type="evidence" value="ECO:0007669"/>
    <property type="project" value="TreeGrafter"/>
</dbReference>
<dbReference type="Gene3D" id="3.30.559.30">
    <property type="entry name" value="Nonribosomal peptide synthetase, condensation domain"/>
    <property type="match status" value="1"/>
</dbReference>
<dbReference type="InterPro" id="IPR020845">
    <property type="entry name" value="AMP-binding_CS"/>
</dbReference>
<sequence length="1191" mass="128302">MSDEGGAPMALSGAELDIWLAVASKPHDSTYNVPVLLNLRTNGIPVDVRAITARILTEQPSLRRRIVNIRGVVSWAGTSLSDVMVFEERAQDLDDARRRAIELNSLPLDITVGPLIRAHLVHYPGGVVLTFILHHIGCDAASVEIITNIVVDHLHGRPVTQGLPTGGVSEEDPAHVSALVETLEGAARVLTVPPPGGGLVGAGQQSVRLEIDTVMAEGLRMLARGNKSTPALIAFSTWVRTLHLFSGEIRGHSRLIVSSRTGREPVGLYSRALPIASRDGLSTPFADLARDLRDSVLDTIDRSAVDPIALRSAFHPEGGSAGAFLHVSPTRDAFDTPMGRLEVIPWSRPSGKFPISAVFDENDSSITVDYDSAVFDERTVRAVRDAVREVLVQAIADDRSTPADVLAGIDGATQRGAVVPEVTSIAMSIIANSERHASAIAIVDGDTVIRYDDLVMRARRIASVLVSEGVSPGDLIALDLPASAETFEIWLGILFVGAAYVPLAFDDPAAMRITILRDADPALVVSNDPELGKHYSARTTSHLLNAADREKPFEQIVLPEPDNLFNVLYTSGSTGAPKGVRLSHRGLSRLVCNNDFLPVSKDDVFTQLAPLNFDGASYEVWGALCAGAKLVILPRDTILSPALLGRAIRQHSVSVMLMTTPLLHAVAEERPSALSGLRVIYCGGDTASARSFARAEAWTGRRVIHNGYGPTENSFTSTFYRLDGTAVDDEPVPIGRPVPGTDVHVLSPYGDVRVGFGMAGEIGLAGDGLFGGYLGGDQRGTVEVAGVLGPVYRTGDRGRLALDGLLHFDGRVDHQVKIRGRRLELGAVRAAVLDQPWSVQAHVLAIDEPSRRIVAFVVPRESIAETEARSALAQVLPAHAVPDRVVLVDVLPHKPNGKIDERALRGLLRTEPAIPVATAQARVPAPPVPRTTREAVRTAWEAVTGRVPLGDDVNFFDAGGDSLQLSTLAAAVERETAKELSVPELLRHPTVRTQVALVDSRRDDQRHDAWTAGDVVFARHDVLVPIALSASSAEALQTARNRLAEHLDRSWAGELGDLMGTLFATDDRLPFRFSAVADSVADAVRVLRLDTGQILPVAGSRVVVLRADGTAVNQLRGRLEHCGLEVEFRPSEPFDDGVVVQLPQGEVNAPNLAALDFRLRVEEETLLWRMGVDMRPPEWLPVRRVRTPTLR</sequence>
<dbReference type="SUPFAM" id="SSF47336">
    <property type="entry name" value="ACP-like"/>
    <property type="match status" value="1"/>
</dbReference>
<dbReference type="Gene3D" id="3.40.50.12780">
    <property type="entry name" value="N-terminal domain of ligase-like"/>
    <property type="match status" value="1"/>
</dbReference>
<dbReference type="GO" id="GO:0044550">
    <property type="term" value="P:secondary metabolite biosynthetic process"/>
    <property type="evidence" value="ECO:0007669"/>
    <property type="project" value="TreeGrafter"/>
</dbReference>
<keyword evidence="3" id="KW-0597">Phosphoprotein</keyword>
<dbReference type="PANTHER" id="PTHR45527">
    <property type="entry name" value="NONRIBOSOMAL PEPTIDE SYNTHETASE"/>
    <property type="match status" value="1"/>
</dbReference>
<dbReference type="Pfam" id="PF00501">
    <property type="entry name" value="AMP-binding"/>
    <property type="match status" value="1"/>
</dbReference>
<dbReference type="AlphaFoldDB" id="A0A169BRQ7"/>
<gene>
    <name evidence="5" type="ORF">A6122_0096</name>
</gene>
<dbReference type="SMART" id="SM00823">
    <property type="entry name" value="PKS_PP"/>
    <property type="match status" value="1"/>
</dbReference>
<dbReference type="Gene3D" id="1.10.1200.10">
    <property type="entry name" value="ACP-like"/>
    <property type="match status" value="1"/>
</dbReference>
<dbReference type="GO" id="GO:0031177">
    <property type="term" value="F:phosphopantetheine binding"/>
    <property type="evidence" value="ECO:0007669"/>
    <property type="project" value="InterPro"/>
</dbReference>
<proteinExistence type="predicted"/>
<dbReference type="InterPro" id="IPR009081">
    <property type="entry name" value="PP-bd_ACP"/>
</dbReference>
<dbReference type="RefSeq" id="WP_084415703.1">
    <property type="nucleotide sequence ID" value="NZ_CP015515.1"/>
</dbReference>
<keyword evidence="2" id="KW-0596">Phosphopantetheine</keyword>
<evidence type="ECO:0000256" key="1">
    <source>
        <dbReference type="ARBA" id="ARBA00001957"/>
    </source>
</evidence>
<keyword evidence="6" id="KW-1185">Reference proteome</keyword>
<accession>A0A169BRQ7</accession>
<dbReference type="SUPFAM" id="SSF56801">
    <property type="entry name" value="Acetyl-CoA synthetase-like"/>
    <property type="match status" value="1"/>
</dbReference>
<dbReference type="InterPro" id="IPR023213">
    <property type="entry name" value="CAT-like_dom_sf"/>
</dbReference>
<dbReference type="InterPro" id="IPR025110">
    <property type="entry name" value="AMP-bd_C"/>
</dbReference>
<organism evidence="5 6">
    <name type="scientific">Rathayibacter tritici</name>
    <dbReference type="NCBI Taxonomy" id="33888"/>
    <lineage>
        <taxon>Bacteria</taxon>
        <taxon>Bacillati</taxon>
        <taxon>Actinomycetota</taxon>
        <taxon>Actinomycetes</taxon>
        <taxon>Micrococcales</taxon>
        <taxon>Microbacteriaceae</taxon>
        <taxon>Rathayibacter</taxon>
    </lineage>
</organism>
<reference evidence="5 6" key="1">
    <citation type="submission" date="2016-05" db="EMBL/GenBank/DDBJ databases">
        <title>Complete genome sequence of Rathayibacter tritici NCPPB 1953.</title>
        <authorList>
            <person name="Park J."/>
            <person name="Lee H.-H."/>
            <person name="Lee S.-W."/>
            <person name="Seo Y.-S."/>
        </authorList>
    </citation>
    <scope>NUCLEOTIDE SEQUENCE [LARGE SCALE GENOMIC DNA]</scope>
    <source>
        <strain evidence="5 6">NCPPB 1953</strain>
    </source>
</reference>
<dbReference type="GO" id="GO:0005737">
    <property type="term" value="C:cytoplasm"/>
    <property type="evidence" value="ECO:0007669"/>
    <property type="project" value="TreeGrafter"/>
</dbReference>
<dbReference type="SUPFAM" id="SSF52777">
    <property type="entry name" value="CoA-dependent acyltransferases"/>
    <property type="match status" value="2"/>
</dbReference>